<comment type="subcellular location">
    <subcellularLocation>
        <location evidence="2">Membrane</location>
    </subcellularLocation>
</comment>
<comment type="similarity">
    <text evidence="4">Belongs to the cytochrome P450 family.</text>
</comment>
<dbReference type="PRINTS" id="PR00463">
    <property type="entry name" value="EP450I"/>
</dbReference>
<keyword evidence="15" id="KW-1185">Reference proteome</keyword>
<evidence type="ECO:0000256" key="12">
    <source>
        <dbReference type="ARBA" id="ARBA00023136"/>
    </source>
</evidence>
<sequence>MEHTLRYAAPVVAVVLIFYLRLRRRSAIQDLAGPPSPSWIFGHMRQLLLSPRYGAHEFNWLNSYGPVYALKGCFGQDRLMVADPVAMQYILNSPNFRRSSTEDNARILVFGEKGFVVLRGSDHRRVRSALNIGFTAAAVRSYHAVFKVVAEQICEQLESFPSTVTDVCSLLSAATFEATCQAILGRPTQDLGEEFVANNREIMRLTASQSEVHVLADAIISRLPTWFWRAATHLPTKSFAVARRGRELGNQVGSRIVREKREATAQGLETGSDLFSCLVDPNNSDTLTEEDLVPQMAVMLIGGQETMTNTISFGLLELAKHPDFQDRLRAEIHSALGNNTSPAYENMSLLNAFLREILRLYPALPLSARIVLEDTVIPLGESIISSKGEHINQIPVRKGEIVNVAIAAYQRLYSRWGKDPHTFNPSRWLDGETYQGEAVGPYANLLTFFGGPHICIGWRFCVSITIDLPGVAEAYLKSIFEMQVIICELVGKFSFAVSENDPVNPRLMTGLQPIVATGKRALPLHVTRVV</sequence>
<dbReference type="AlphaFoldDB" id="A0A8H7DIM7"/>
<protein>
    <submittedName>
        <fullName evidence="14">Cytochrome P450</fullName>
    </submittedName>
</protein>
<evidence type="ECO:0000256" key="9">
    <source>
        <dbReference type="ARBA" id="ARBA00023002"/>
    </source>
</evidence>
<dbReference type="Pfam" id="PF00067">
    <property type="entry name" value="p450"/>
    <property type="match status" value="1"/>
</dbReference>
<evidence type="ECO:0000256" key="10">
    <source>
        <dbReference type="ARBA" id="ARBA00023004"/>
    </source>
</evidence>
<evidence type="ECO:0000256" key="1">
    <source>
        <dbReference type="ARBA" id="ARBA00001971"/>
    </source>
</evidence>
<dbReference type="GO" id="GO:0020037">
    <property type="term" value="F:heme binding"/>
    <property type="evidence" value="ECO:0007669"/>
    <property type="project" value="InterPro"/>
</dbReference>
<evidence type="ECO:0000256" key="13">
    <source>
        <dbReference type="PIRSR" id="PIRSR602401-1"/>
    </source>
</evidence>
<evidence type="ECO:0000256" key="2">
    <source>
        <dbReference type="ARBA" id="ARBA00004370"/>
    </source>
</evidence>
<dbReference type="GO" id="GO:0004497">
    <property type="term" value="F:monooxygenase activity"/>
    <property type="evidence" value="ECO:0007669"/>
    <property type="project" value="UniProtKB-KW"/>
</dbReference>
<dbReference type="InterPro" id="IPR002401">
    <property type="entry name" value="Cyt_P450_E_grp-I"/>
</dbReference>
<dbReference type="PANTHER" id="PTHR24305:SF166">
    <property type="entry name" value="CYTOCHROME P450 12A4, MITOCHONDRIAL-RELATED"/>
    <property type="match status" value="1"/>
</dbReference>
<evidence type="ECO:0000256" key="6">
    <source>
        <dbReference type="ARBA" id="ARBA00022692"/>
    </source>
</evidence>
<organism evidence="14 15">
    <name type="scientific">Mycena sanguinolenta</name>
    <dbReference type="NCBI Taxonomy" id="230812"/>
    <lineage>
        <taxon>Eukaryota</taxon>
        <taxon>Fungi</taxon>
        <taxon>Dikarya</taxon>
        <taxon>Basidiomycota</taxon>
        <taxon>Agaricomycotina</taxon>
        <taxon>Agaricomycetes</taxon>
        <taxon>Agaricomycetidae</taxon>
        <taxon>Agaricales</taxon>
        <taxon>Marasmiineae</taxon>
        <taxon>Mycenaceae</taxon>
        <taxon>Mycena</taxon>
    </lineage>
</organism>
<name>A0A8H7DIM7_9AGAR</name>
<dbReference type="InterPro" id="IPR018247">
    <property type="entry name" value="EF_Hand_1_Ca_BS"/>
</dbReference>
<dbReference type="EMBL" id="JACAZH010000002">
    <property type="protein sequence ID" value="KAF7375700.1"/>
    <property type="molecule type" value="Genomic_DNA"/>
</dbReference>
<keyword evidence="7 13" id="KW-0479">Metal-binding</keyword>
<dbReference type="InterPro" id="IPR001128">
    <property type="entry name" value="Cyt_P450"/>
</dbReference>
<dbReference type="SUPFAM" id="SSF48264">
    <property type="entry name" value="Cytochrome P450"/>
    <property type="match status" value="1"/>
</dbReference>
<evidence type="ECO:0000256" key="7">
    <source>
        <dbReference type="ARBA" id="ARBA00022723"/>
    </source>
</evidence>
<evidence type="ECO:0000256" key="11">
    <source>
        <dbReference type="ARBA" id="ARBA00023033"/>
    </source>
</evidence>
<dbReference type="Gene3D" id="1.10.630.10">
    <property type="entry name" value="Cytochrome P450"/>
    <property type="match status" value="1"/>
</dbReference>
<dbReference type="Proteomes" id="UP000623467">
    <property type="component" value="Unassembled WGS sequence"/>
</dbReference>
<dbReference type="InterPro" id="IPR050121">
    <property type="entry name" value="Cytochrome_P450_monoxygenase"/>
</dbReference>
<dbReference type="PROSITE" id="PS00018">
    <property type="entry name" value="EF_HAND_1"/>
    <property type="match status" value="1"/>
</dbReference>
<dbReference type="PRINTS" id="PR00385">
    <property type="entry name" value="P450"/>
</dbReference>
<dbReference type="GO" id="GO:0005506">
    <property type="term" value="F:iron ion binding"/>
    <property type="evidence" value="ECO:0007669"/>
    <property type="project" value="InterPro"/>
</dbReference>
<evidence type="ECO:0000256" key="4">
    <source>
        <dbReference type="ARBA" id="ARBA00010617"/>
    </source>
</evidence>
<reference evidence="14" key="1">
    <citation type="submission" date="2020-05" db="EMBL/GenBank/DDBJ databases">
        <title>Mycena genomes resolve the evolution of fungal bioluminescence.</title>
        <authorList>
            <person name="Tsai I.J."/>
        </authorList>
    </citation>
    <scope>NUCLEOTIDE SEQUENCE</scope>
    <source>
        <strain evidence="14">160909Yilan</strain>
    </source>
</reference>
<dbReference type="OrthoDB" id="1470350at2759"/>
<dbReference type="GO" id="GO:0016020">
    <property type="term" value="C:membrane"/>
    <property type="evidence" value="ECO:0007669"/>
    <property type="project" value="UniProtKB-SubCell"/>
</dbReference>
<keyword evidence="11" id="KW-0503">Monooxygenase</keyword>
<keyword evidence="8" id="KW-1133">Transmembrane helix</keyword>
<keyword evidence="9" id="KW-0560">Oxidoreductase</keyword>
<evidence type="ECO:0000313" key="15">
    <source>
        <dbReference type="Proteomes" id="UP000623467"/>
    </source>
</evidence>
<keyword evidence="6" id="KW-0812">Transmembrane</keyword>
<dbReference type="GO" id="GO:0016705">
    <property type="term" value="F:oxidoreductase activity, acting on paired donors, with incorporation or reduction of molecular oxygen"/>
    <property type="evidence" value="ECO:0007669"/>
    <property type="project" value="InterPro"/>
</dbReference>
<keyword evidence="10 13" id="KW-0408">Iron</keyword>
<evidence type="ECO:0000256" key="8">
    <source>
        <dbReference type="ARBA" id="ARBA00022989"/>
    </source>
</evidence>
<dbReference type="InterPro" id="IPR036396">
    <property type="entry name" value="Cyt_P450_sf"/>
</dbReference>
<evidence type="ECO:0000313" key="14">
    <source>
        <dbReference type="EMBL" id="KAF7375700.1"/>
    </source>
</evidence>
<accession>A0A8H7DIM7</accession>
<keyword evidence="5 13" id="KW-0349">Heme</keyword>
<evidence type="ECO:0000256" key="5">
    <source>
        <dbReference type="ARBA" id="ARBA00022617"/>
    </source>
</evidence>
<dbReference type="PANTHER" id="PTHR24305">
    <property type="entry name" value="CYTOCHROME P450"/>
    <property type="match status" value="1"/>
</dbReference>
<proteinExistence type="inferred from homology"/>
<comment type="caution">
    <text evidence="14">The sequence shown here is derived from an EMBL/GenBank/DDBJ whole genome shotgun (WGS) entry which is preliminary data.</text>
</comment>
<comment type="pathway">
    <text evidence="3">Secondary metabolite biosynthesis; terpenoid biosynthesis.</text>
</comment>
<evidence type="ECO:0000256" key="3">
    <source>
        <dbReference type="ARBA" id="ARBA00004721"/>
    </source>
</evidence>
<keyword evidence="12" id="KW-0472">Membrane</keyword>
<gene>
    <name evidence="14" type="ORF">MSAN_00459400</name>
</gene>
<feature type="binding site" description="axial binding residue" evidence="13">
    <location>
        <position position="455"/>
    </location>
    <ligand>
        <name>heme</name>
        <dbReference type="ChEBI" id="CHEBI:30413"/>
    </ligand>
    <ligandPart>
        <name>Fe</name>
        <dbReference type="ChEBI" id="CHEBI:18248"/>
    </ligandPart>
</feature>
<comment type="cofactor">
    <cofactor evidence="1 13">
        <name>heme</name>
        <dbReference type="ChEBI" id="CHEBI:30413"/>
    </cofactor>
</comment>